<keyword evidence="3" id="KW-1185">Reference proteome</keyword>
<accession>A0A452FQS6</accession>
<reference evidence="2" key="2">
    <citation type="submission" date="2025-08" db="UniProtKB">
        <authorList>
            <consortium name="Ensembl"/>
        </authorList>
    </citation>
    <scope>IDENTIFICATION</scope>
</reference>
<feature type="region of interest" description="Disordered" evidence="1">
    <location>
        <begin position="71"/>
        <end position="92"/>
    </location>
</feature>
<reference evidence="2" key="3">
    <citation type="submission" date="2025-09" db="UniProtKB">
        <authorList>
            <consortium name="Ensembl"/>
        </authorList>
    </citation>
    <scope>IDENTIFICATION</scope>
</reference>
<evidence type="ECO:0000256" key="1">
    <source>
        <dbReference type="SAM" id="MobiDB-lite"/>
    </source>
</evidence>
<dbReference type="EMBL" id="LWLT01000010">
    <property type="status" value="NOT_ANNOTATED_CDS"/>
    <property type="molecule type" value="Genomic_DNA"/>
</dbReference>
<protein>
    <submittedName>
        <fullName evidence="2">Uncharacterized protein</fullName>
    </submittedName>
</protein>
<evidence type="ECO:0000313" key="3">
    <source>
        <dbReference type="Proteomes" id="UP000291000"/>
    </source>
</evidence>
<proteinExistence type="predicted"/>
<evidence type="ECO:0000313" key="2">
    <source>
        <dbReference type="Ensembl" id="ENSCHIP00000026644.1"/>
    </source>
</evidence>
<sequence length="92" mass="10295">MGPWAFSIGIMQGFSHPPIISFLTSTMSRRPEKATFTRLRSWPSGCILSPCLFNLYPLIMTAAEMPFRKEAMERQSSPPFEIPSSPTPGPFT</sequence>
<dbReference type="AlphaFoldDB" id="A0A452FQS6"/>
<reference evidence="2 3" key="1">
    <citation type="submission" date="2016-04" db="EMBL/GenBank/DDBJ databases">
        <title>Polished mammalian reference genomes with single-molecule sequencing and chromosome conformation capture applied to the Capra hircus genome.</title>
        <authorList>
            <person name="Bickhart D.M."/>
            <person name="Koren S."/>
            <person name="Rosen B."/>
            <person name="Hastie A."/>
            <person name="Liachko I."/>
            <person name="Sullivan S.T."/>
            <person name="Burton J."/>
            <person name="Sayre B.L."/>
            <person name="Huson H.J."/>
            <person name="Lee J."/>
            <person name="Lam E."/>
            <person name="Kelley C.M."/>
            <person name="Hutchison J.L."/>
            <person name="Zhou Y."/>
            <person name="Sun J."/>
            <person name="Crisa A."/>
            <person name="Schwartz J.C."/>
            <person name="Hammond J.A."/>
            <person name="Schroeder S.G."/>
            <person name="Liu G.E."/>
            <person name="Dunham M."/>
            <person name="Shendure J."/>
            <person name="Sonstegard T.S."/>
            <person name="Phillippy A.M."/>
            <person name="Van Tassell C.P."/>
            <person name="Smith T.P."/>
        </authorList>
    </citation>
    <scope>NUCLEOTIDE SEQUENCE [LARGE SCALE GENOMIC DNA]</scope>
</reference>
<dbReference type="GeneTree" id="ENSGT01140000284053"/>
<name>A0A452FQS6_CAPHI</name>
<dbReference type="Ensembl" id="ENSCHIT00000034509.1">
    <property type="protein sequence ID" value="ENSCHIP00000026644.1"/>
    <property type="gene ID" value="ENSCHIG00000022908.1"/>
</dbReference>
<dbReference type="Proteomes" id="UP000291000">
    <property type="component" value="Chromosome 10"/>
</dbReference>
<organism evidence="2 3">
    <name type="scientific">Capra hircus</name>
    <name type="common">Goat</name>
    <dbReference type="NCBI Taxonomy" id="9925"/>
    <lineage>
        <taxon>Eukaryota</taxon>
        <taxon>Metazoa</taxon>
        <taxon>Chordata</taxon>
        <taxon>Craniata</taxon>
        <taxon>Vertebrata</taxon>
        <taxon>Euteleostomi</taxon>
        <taxon>Mammalia</taxon>
        <taxon>Eutheria</taxon>
        <taxon>Laurasiatheria</taxon>
        <taxon>Artiodactyla</taxon>
        <taxon>Ruminantia</taxon>
        <taxon>Pecora</taxon>
        <taxon>Bovidae</taxon>
        <taxon>Caprinae</taxon>
        <taxon>Capra</taxon>
    </lineage>
</organism>